<proteinExistence type="predicted"/>
<evidence type="ECO:0000256" key="1">
    <source>
        <dbReference type="SAM" id="MobiDB-lite"/>
    </source>
</evidence>
<dbReference type="AlphaFoldDB" id="S8C339"/>
<feature type="region of interest" description="Disordered" evidence="1">
    <location>
        <begin position="40"/>
        <end position="70"/>
    </location>
</feature>
<organism evidence="2 3">
    <name type="scientific">Genlisea aurea</name>
    <dbReference type="NCBI Taxonomy" id="192259"/>
    <lineage>
        <taxon>Eukaryota</taxon>
        <taxon>Viridiplantae</taxon>
        <taxon>Streptophyta</taxon>
        <taxon>Embryophyta</taxon>
        <taxon>Tracheophyta</taxon>
        <taxon>Spermatophyta</taxon>
        <taxon>Magnoliopsida</taxon>
        <taxon>eudicotyledons</taxon>
        <taxon>Gunneridae</taxon>
        <taxon>Pentapetalae</taxon>
        <taxon>asterids</taxon>
        <taxon>lamiids</taxon>
        <taxon>Lamiales</taxon>
        <taxon>Lentibulariaceae</taxon>
        <taxon>Genlisea</taxon>
    </lineage>
</organism>
<evidence type="ECO:0000313" key="2">
    <source>
        <dbReference type="EMBL" id="EPS61235.1"/>
    </source>
</evidence>
<protein>
    <submittedName>
        <fullName evidence="2">Uncharacterized protein</fullName>
    </submittedName>
</protein>
<reference evidence="2 3" key="1">
    <citation type="journal article" date="2013" name="BMC Genomics">
        <title>The miniature genome of a carnivorous plant Genlisea aurea contains a low number of genes and short non-coding sequences.</title>
        <authorList>
            <person name="Leushkin E.V."/>
            <person name="Sutormin R.A."/>
            <person name="Nabieva E.R."/>
            <person name="Penin A.A."/>
            <person name="Kondrashov A.S."/>
            <person name="Logacheva M.D."/>
        </authorList>
    </citation>
    <scope>NUCLEOTIDE SEQUENCE [LARGE SCALE GENOMIC DNA]</scope>
</reference>
<comment type="caution">
    <text evidence="2">The sequence shown here is derived from an EMBL/GenBank/DDBJ whole genome shotgun (WGS) entry which is preliminary data.</text>
</comment>
<gene>
    <name evidence="2" type="ORF">M569_13566</name>
</gene>
<dbReference type="EMBL" id="AUSU01006993">
    <property type="protein sequence ID" value="EPS61235.1"/>
    <property type="molecule type" value="Genomic_DNA"/>
</dbReference>
<accession>S8C339</accession>
<name>S8C339_9LAMI</name>
<dbReference type="Proteomes" id="UP000015453">
    <property type="component" value="Unassembled WGS sequence"/>
</dbReference>
<evidence type="ECO:0000313" key="3">
    <source>
        <dbReference type="Proteomes" id="UP000015453"/>
    </source>
</evidence>
<sequence>MTKRSSSEVVRGSKKRVSSVAAVKDEDILEESVDEVENVFDFENDNKGNSSNSENEARKSDGSARFLGSPVPEKDARKLWPHRYTRGEKVLVYEITNELIMCLNAMLLK</sequence>
<keyword evidence="3" id="KW-1185">Reference proteome</keyword>